<keyword evidence="1" id="KW-1133">Transmembrane helix</keyword>
<feature type="non-terminal residue" evidence="3">
    <location>
        <position position="400"/>
    </location>
</feature>
<name>A0A2P5D0T6_TREOI</name>
<dbReference type="Gene3D" id="3.80.10.10">
    <property type="entry name" value="Ribonuclease Inhibitor"/>
    <property type="match status" value="1"/>
</dbReference>
<accession>A0A2P5D0T6</accession>
<keyword evidence="1" id="KW-0812">Transmembrane</keyword>
<reference evidence="4" key="1">
    <citation type="submission" date="2016-06" db="EMBL/GenBank/DDBJ databases">
        <title>Parallel loss of symbiosis genes in relatives of nitrogen-fixing non-legume Parasponia.</title>
        <authorList>
            <person name="Van Velzen R."/>
            <person name="Holmer R."/>
            <person name="Bu F."/>
            <person name="Rutten L."/>
            <person name="Van Zeijl A."/>
            <person name="Liu W."/>
            <person name="Santuari L."/>
            <person name="Cao Q."/>
            <person name="Sharma T."/>
            <person name="Shen D."/>
            <person name="Roswanjaya Y."/>
            <person name="Wardhani T."/>
            <person name="Kalhor M.S."/>
            <person name="Jansen J."/>
            <person name="Van den Hoogen J."/>
            <person name="Gungor B."/>
            <person name="Hartog M."/>
            <person name="Hontelez J."/>
            <person name="Verver J."/>
            <person name="Yang W.-C."/>
            <person name="Schijlen E."/>
            <person name="Repin R."/>
            <person name="Schilthuizen M."/>
            <person name="Schranz E."/>
            <person name="Heidstra R."/>
            <person name="Miyata K."/>
            <person name="Fedorova E."/>
            <person name="Kohlen W."/>
            <person name="Bisseling T."/>
            <person name="Smit S."/>
            <person name="Geurts R."/>
        </authorList>
    </citation>
    <scope>NUCLEOTIDE SEQUENCE [LARGE SCALE GENOMIC DNA]</scope>
    <source>
        <strain evidence="4">cv. RG33-2</strain>
    </source>
</reference>
<dbReference type="InParanoid" id="A0A2P5D0T6"/>
<evidence type="ECO:0000259" key="2">
    <source>
        <dbReference type="PROSITE" id="PS50181"/>
    </source>
</evidence>
<organism evidence="3 4">
    <name type="scientific">Trema orientale</name>
    <name type="common">Charcoal tree</name>
    <name type="synonym">Celtis orientalis</name>
    <dbReference type="NCBI Taxonomy" id="63057"/>
    <lineage>
        <taxon>Eukaryota</taxon>
        <taxon>Viridiplantae</taxon>
        <taxon>Streptophyta</taxon>
        <taxon>Embryophyta</taxon>
        <taxon>Tracheophyta</taxon>
        <taxon>Spermatophyta</taxon>
        <taxon>Magnoliopsida</taxon>
        <taxon>eudicotyledons</taxon>
        <taxon>Gunneridae</taxon>
        <taxon>Pentapetalae</taxon>
        <taxon>rosids</taxon>
        <taxon>fabids</taxon>
        <taxon>Rosales</taxon>
        <taxon>Cannabaceae</taxon>
        <taxon>Trema</taxon>
    </lineage>
</organism>
<feature type="domain" description="F-box" evidence="2">
    <location>
        <begin position="19"/>
        <end position="55"/>
    </location>
</feature>
<dbReference type="CDD" id="cd22160">
    <property type="entry name" value="F-box_AtFBL13-like"/>
    <property type="match status" value="1"/>
</dbReference>
<dbReference type="SUPFAM" id="SSF52047">
    <property type="entry name" value="RNI-like"/>
    <property type="match status" value="1"/>
</dbReference>
<dbReference type="STRING" id="63057.A0A2P5D0T6"/>
<dbReference type="PANTHER" id="PTHR34223">
    <property type="entry name" value="OS11G0201299 PROTEIN"/>
    <property type="match status" value="1"/>
</dbReference>
<dbReference type="PROSITE" id="PS50181">
    <property type="entry name" value="FBOX"/>
    <property type="match status" value="1"/>
</dbReference>
<comment type="caution">
    <text evidence="3">The sequence shown here is derived from an EMBL/GenBank/DDBJ whole genome shotgun (WGS) entry which is preliminary data.</text>
</comment>
<dbReference type="InterPro" id="IPR032675">
    <property type="entry name" value="LRR_dom_sf"/>
</dbReference>
<keyword evidence="1" id="KW-0472">Membrane</keyword>
<dbReference type="AlphaFoldDB" id="A0A2P5D0T6"/>
<dbReference type="InterPro" id="IPR053781">
    <property type="entry name" value="F-box_AtFBL13-like"/>
</dbReference>
<dbReference type="InterPro" id="IPR053197">
    <property type="entry name" value="F-box_SCFL_complex_component"/>
</dbReference>
<dbReference type="Pfam" id="PF00646">
    <property type="entry name" value="F-box"/>
    <property type="match status" value="1"/>
</dbReference>
<evidence type="ECO:0000313" key="4">
    <source>
        <dbReference type="Proteomes" id="UP000237000"/>
    </source>
</evidence>
<gene>
    <name evidence="3" type="ORF">TorRG33x02_267030</name>
</gene>
<dbReference type="PANTHER" id="PTHR34223:SF51">
    <property type="entry name" value="OS06G0556300 PROTEIN"/>
    <property type="match status" value="1"/>
</dbReference>
<dbReference type="InterPro" id="IPR055357">
    <property type="entry name" value="LRR_At1g61320_AtMIF1"/>
</dbReference>
<dbReference type="Proteomes" id="UP000237000">
    <property type="component" value="Unassembled WGS sequence"/>
</dbReference>
<proteinExistence type="predicted"/>
<dbReference type="OrthoDB" id="594804at2759"/>
<protein>
    <submittedName>
        <fullName evidence="3">F-box domain containing protein</fullName>
    </submittedName>
</protein>
<dbReference type="SUPFAM" id="SSF81383">
    <property type="entry name" value="F-box domain"/>
    <property type="match status" value="1"/>
</dbReference>
<feature type="transmembrane region" description="Helical" evidence="1">
    <location>
        <begin position="55"/>
        <end position="77"/>
    </location>
</feature>
<dbReference type="Pfam" id="PF23622">
    <property type="entry name" value="LRR_At1g61320_AtMIF1"/>
    <property type="match status" value="1"/>
</dbReference>
<dbReference type="Gene3D" id="1.20.1280.50">
    <property type="match status" value="1"/>
</dbReference>
<evidence type="ECO:0000313" key="3">
    <source>
        <dbReference type="EMBL" id="PON66845.1"/>
    </source>
</evidence>
<dbReference type="InterPro" id="IPR001810">
    <property type="entry name" value="F-box_dom"/>
</dbReference>
<dbReference type="EMBL" id="JXTC01000309">
    <property type="protein sequence ID" value="PON66845.1"/>
    <property type="molecule type" value="Genomic_DNA"/>
</dbReference>
<evidence type="ECO:0000256" key="1">
    <source>
        <dbReference type="SAM" id="Phobius"/>
    </source>
</evidence>
<dbReference type="FunCoup" id="A0A2P5D0T6">
    <property type="interactions" value="1299"/>
</dbReference>
<sequence>MATKRVKTKKDGVPNTTAVDRISTLPDPLIHHILSYVPTIYVVRMSILSRYWRRVWYSVPALHFSVQIIRIAFTFAFTECERKSFTNNPAIDNLSIFSIWRSIEELDLRMRPKNFENYYCLPEAVLNARSLTVLKLNYVTFDGSHSISLPSLTSLSLMYVKLNDEEALHNLLLGCPALEKLFLKNCYGLFNPKISSSSLKLLEIENNYETLEVETISLESFRFDGECEDIINLSACKAIKSLTLFNSMLDDESLVDLVSTGFPLLESLTLYHRFDTKHIKICGQHLKSISLEKYYDPRLEYPEFTIEAPNLVSFHYKGNIQCGISMKELDNILNAHIIIEELFAGYGRDWYISLITFLSKINFSWNTTVSLHVYSEEALIIPRNLRKNCSSPWPNLKHLK</sequence>
<keyword evidence="4" id="KW-1185">Reference proteome</keyword>
<dbReference type="InterPro" id="IPR036047">
    <property type="entry name" value="F-box-like_dom_sf"/>
</dbReference>
<dbReference type="SMART" id="SM00256">
    <property type="entry name" value="FBOX"/>
    <property type="match status" value="1"/>
</dbReference>